<evidence type="ECO:0000259" key="1">
    <source>
        <dbReference type="PROSITE" id="PS51186"/>
    </source>
</evidence>
<dbReference type="SUPFAM" id="SSF55729">
    <property type="entry name" value="Acyl-CoA N-acyltransferases (Nat)"/>
    <property type="match status" value="1"/>
</dbReference>
<feature type="domain" description="N-acetyltransferase" evidence="1">
    <location>
        <begin position="70"/>
        <end position="212"/>
    </location>
</feature>
<dbReference type="Gene3D" id="3.40.630.30">
    <property type="match status" value="1"/>
</dbReference>
<dbReference type="PANTHER" id="PTHR42791:SF14">
    <property type="entry name" value="N-ACETYLTRANSFERASE DOMAIN-CONTAINING PROTEIN"/>
    <property type="match status" value="1"/>
</dbReference>
<dbReference type="InterPro" id="IPR052523">
    <property type="entry name" value="Trichothecene_AcTrans"/>
</dbReference>
<keyword evidence="3" id="KW-1185">Reference proteome</keyword>
<evidence type="ECO:0000313" key="2">
    <source>
        <dbReference type="EMBL" id="CAF9907873.1"/>
    </source>
</evidence>
<dbReference type="Pfam" id="PF13673">
    <property type="entry name" value="Acetyltransf_10"/>
    <property type="match status" value="1"/>
</dbReference>
<dbReference type="InterPro" id="IPR016181">
    <property type="entry name" value="Acyl_CoA_acyltransferase"/>
</dbReference>
<dbReference type="GO" id="GO:0016747">
    <property type="term" value="F:acyltransferase activity, transferring groups other than amino-acyl groups"/>
    <property type="evidence" value="ECO:0007669"/>
    <property type="project" value="InterPro"/>
</dbReference>
<organism evidence="2 3">
    <name type="scientific">Alectoria fallacina</name>
    <dbReference type="NCBI Taxonomy" id="1903189"/>
    <lineage>
        <taxon>Eukaryota</taxon>
        <taxon>Fungi</taxon>
        <taxon>Dikarya</taxon>
        <taxon>Ascomycota</taxon>
        <taxon>Pezizomycotina</taxon>
        <taxon>Lecanoromycetes</taxon>
        <taxon>OSLEUM clade</taxon>
        <taxon>Lecanoromycetidae</taxon>
        <taxon>Lecanorales</taxon>
        <taxon>Lecanorineae</taxon>
        <taxon>Parmeliaceae</taxon>
        <taxon>Alectoria</taxon>
    </lineage>
</organism>
<comment type="caution">
    <text evidence="2">The sequence shown here is derived from an EMBL/GenBank/DDBJ whole genome shotgun (WGS) entry which is preliminary data.</text>
</comment>
<dbReference type="InterPro" id="IPR000182">
    <property type="entry name" value="GNAT_dom"/>
</dbReference>
<gene>
    <name evidence="2" type="ORF">ALECFALPRED_004027</name>
</gene>
<dbReference type="OrthoDB" id="2832510at2759"/>
<dbReference type="PANTHER" id="PTHR42791">
    <property type="entry name" value="GNAT FAMILY ACETYLTRANSFERASE"/>
    <property type="match status" value="1"/>
</dbReference>
<dbReference type="AlphaFoldDB" id="A0A8H3ENX7"/>
<dbReference type="EMBL" id="CAJPDR010000025">
    <property type="protein sequence ID" value="CAF9907873.1"/>
    <property type="molecule type" value="Genomic_DNA"/>
</dbReference>
<dbReference type="CDD" id="cd04301">
    <property type="entry name" value="NAT_SF"/>
    <property type="match status" value="1"/>
</dbReference>
<protein>
    <recommendedName>
        <fullName evidence="1">N-acetyltransferase domain-containing protein</fullName>
    </recommendedName>
</protein>
<evidence type="ECO:0000313" key="3">
    <source>
        <dbReference type="Proteomes" id="UP000664203"/>
    </source>
</evidence>
<reference evidence="2" key="1">
    <citation type="submission" date="2021-03" db="EMBL/GenBank/DDBJ databases">
        <authorList>
            <person name="Tagirdzhanova G."/>
        </authorList>
    </citation>
    <scope>NUCLEOTIDE SEQUENCE</scope>
</reference>
<sequence>MAIEVSFCTEPDFLRIFAIISDAFAGDQPYMDTMYPNHHTDHGRSEGAERLLHMKCTDATNRFLKAIDTGTGEIIGQAKWNVFENGMPEQTKLAGSYWESQDEKEYAEFLYEVCLEPIRRVARSAEGPLVVLDILTVDPKHQRRGAGRMLVEWGVKMADEMGAEMCVEASVFGRPLYKQNGFQDVEHVEVRVPEKWKGRPKIEFTFMRRAATSGKMNSGLN</sequence>
<proteinExistence type="predicted"/>
<dbReference type="Proteomes" id="UP000664203">
    <property type="component" value="Unassembled WGS sequence"/>
</dbReference>
<dbReference type="PROSITE" id="PS51186">
    <property type="entry name" value="GNAT"/>
    <property type="match status" value="1"/>
</dbReference>
<accession>A0A8H3ENX7</accession>
<name>A0A8H3ENX7_9LECA</name>